<evidence type="ECO:0008006" key="4">
    <source>
        <dbReference type="Google" id="ProtNLM"/>
    </source>
</evidence>
<accession>A0A0J6FH74</accession>
<dbReference type="VEuPathDB" id="FungiDB:CPAG_08790"/>
<feature type="chain" id="PRO_5005271172" description="Polysaccharide lyase" evidence="1">
    <location>
        <begin position="17"/>
        <end position="233"/>
    </location>
</feature>
<protein>
    <recommendedName>
        <fullName evidence="4">Polysaccharide lyase</fullName>
    </recommendedName>
</protein>
<reference evidence="2 3" key="1">
    <citation type="submission" date="2007-06" db="EMBL/GenBank/DDBJ databases">
        <title>The Genome Sequence of Coccidioides posadasii RMSCC_3488.</title>
        <authorList>
            <consortium name="Coccidioides Genome Resources Consortium"/>
            <consortium name="The Broad Institute Genome Sequencing Platform"/>
            <person name="Henn M.R."/>
            <person name="Sykes S."/>
            <person name="Young S."/>
            <person name="Jaffe D."/>
            <person name="Berlin A."/>
            <person name="Alvarez P."/>
            <person name="Butler J."/>
            <person name="Gnerre S."/>
            <person name="Grabherr M."/>
            <person name="Mauceli E."/>
            <person name="Brockman W."/>
            <person name="Kodira C."/>
            <person name="Alvarado L."/>
            <person name="Zeng Q."/>
            <person name="Crawford M."/>
            <person name="Antoine C."/>
            <person name="Devon K."/>
            <person name="Galgiani J."/>
            <person name="Orsborn K."/>
            <person name="Lewis M.L."/>
            <person name="Nusbaum C."/>
            <person name="Galagan J."/>
            <person name="Birren B."/>
        </authorList>
    </citation>
    <scope>NUCLEOTIDE SEQUENCE [LARGE SCALE GENOMIC DNA]</scope>
    <source>
        <strain evidence="2 3">RMSCC 3488</strain>
    </source>
</reference>
<organism evidence="2 3">
    <name type="scientific">Coccidioides posadasii RMSCC 3488</name>
    <dbReference type="NCBI Taxonomy" id="454284"/>
    <lineage>
        <taxon>Eukaryota</taxon>
        <taxon>Fungi</taxon>
        <taxon>Dikarya</taxon>
        <taxon>Ascomycota</taxon>
        <taxon>Pezizomycotina</taxon>
        <taxon>Eurotiomycetes</taxon>
        <taxon>Eurotiomycetidae</taxon>
        <taxon>Onygenales</taxon>
        <taxon>Onygenaceae</taxon>
        <taxon>Coccidioides</taxon>
    </lineage>
</organism>
<gene>
    <name evidence="2" type="ORF">CPAG_08790</name>
</gene>
<dbReference type="OrthoDB" id="3233795at2759"/>
<reference evidence="3" key="2">
    <citation type="journal article" date="2009" name="Genome Res.">
        <title>Comparative genomic analyses of the human fungal pathogens Coccidioides and their relatives.</title>
        <authorList>
            <person name="Sharpton T.J."/>
            <person name="Stajich J.E."/>
            <person name="Rounsley S.D."/>
            <person name="Gardner M.J."/>
            <person name="Wortman J.R."/>
            <person name="Jordar V.S."/>
            <person name="Maiti R."/>
            <person name="Kodira C.D."/>
            <person name="Neafsey D.E."/>
            <person name="Zeng Q."/>
            <person name="Hung C.-Y."/>
            <person name="McMahan C."/>
            <person name="Muszewska A."/>
            <person name="Grynberg M."/>
            <person name="Mandel M.A."/>
            <person name="Kellner E.M."/>
            <person name="Barker B.M."/>
            <person name="Galgiani J.N."/>
            <person name="Orbach M.J."/>
            <person name="Kirkland T.N."/>
            <person name="Cole G.T."/>
            <person name="Henn M.R."/>
            <person name="Birren B.W."/>
            <person name="Taylor J.W."/>
        </authorList>
    </citation>
    <scope>NUCLEOTIDE SEQUENCE [LARGE SCALE GENOMIC DNA]</scope>
    <source>
        <strain evidence="3">RMSCC 3488</strain>
    </source>
</reference>
<sequence length="233" mass="26466">MRILPLLFLAISPALSKLVVDYQAARGDDPSVMGYLNLEAKRGERVLEHRPDLYIKKGKDPKGVACAHFHRKKGNIRAEYHALNKVTKKNKTYTIRYEFSLGQVQQSLMVWQMKEYLTNNPTDGGANVPLALKISKDKLQLQYQPAWGVPREVLWETTAKTNTKYRADIVMRTGSPGWVQFSWNGKAQKLGKSQKIKYPAITFPGRSDPKFGAYGGAEIDIDTYVYRAQIDEK</sequence>
<keyword evidence="1" id="KW-0732">Signal</keyword>
<feature type="signal peptide" evidence="1">
    <location>
        <begin position="1"/>
        <end position="16"/>
    </location>
</feature>
<dbReference type="EMBL" id="DS268114">
    <property type="protein sequence ID" value="KMM72496.1"/>
    <property type="molecule type" value="Genomic_DNA"/>
</dbReference>
<dbReference type="AlphaFoldDB" id="A0A0J6FH74"/>
<reference evidence="3" key="3">
    <citation type="journal article" date="2010" name="Genome Res.">
        <title>Population genomic sequencing of Coccidioides fungi reveals recent hybridization and transposon control.</title>
        <authorList>
            <person name="Neafsey D.E."/>
            <person name="Barker B.M."/>
            <person name="Sharpton T.J."/>
            <person name="Stajich J.E."/>
            <person name="Park D.J."/>
            <person name="Whiston E."/>
            <person name="Hung C.-Y."/>
            <person name="McMahan C."/>
            <person name="White J."/>
            <person name="Sykes S."/>
            <person name="Heiman D."/>
            <person name="Young S."/>
            <person name="Zeng Q."/>
            <person name="Abouelleil A."/>
            <person name="Aftuck L."/>
            <person name="Bessette D."/>
            <person name="Brown A."/>
            <person name="FitzGerald M."/>
            <person name="Lui A."/>
            <person name="Macdonald J.P."/>
            <person name="Priest M."/>
            <person name="Orbach M.J."/>
            <person name="Galgiani J.N."/>
            <person name="Kirkland T.N."/>
            <person name="Cole G.T."/>
            <person name="Birren B.W."/>
            <person name="Henn M.R."/>
            <person name="Taylor J.W."/>
            <person name="Rounsley S.D."/>
        </authorList>
    </citation>
    <scope>NUCLEOTIDE SEQUENCE [LARGE SCALE GENOMIC DNA]</scope>
    <source>
        <strain evidence="3">RMSCC 3488</strain>
    </source>
</reference>
<proteinExistence type="predicted"/>
<dbReference type="Proteomes" id="UP000054567">
    <property type="component" value="Unassembled WGS sequence"/>
</dbReference>
<evidence type="ECO:0000256" key="1">
    <source>
        <dbReference type="SAM" id="SignalP"/>
    </source>
</evidence>
<evidence type="ECO:0000313" key="3">
    <source>
        <dbReference type="Proteomes" id="UP000054567"/>
    </source>
</evidence>
<name>A0A0J6FH74_COCPO</name>
<evidence type="ECO:0000313" key="2">
    <source>
        <dbReference type="EMBL" id="KMM72496.1"/>
    </source>
</evidence>